<dbReference type="PANTHER" id="PTHR10404">
    <property type="entry name" value="N-ACETYLATED-ALPHA-LINKED ACIDIC DIPEPTIDASE"/>
    <property type="match status" value="1"/>
</dbReference>
<reference evidence="6 7" key="1">
    <citation type="submission" date="2024-04" db="EMBL/GenBank/DDBJ databases">
        <title>genome sequences of Mucor flavus KT1a and Helicostylum pulchrum KT1b strains isolated from the surface of a dry-aged beef.</title>
        <authorList>
            <person name="Toyotome T."/>
            <person name="Hosono M."/>
            <person name="Torimaru M."/>
            <person name="Fukuda K."/>
            <person name="Mikami N."/>
        </authorList>
    </citation>
    <scope>NUCLEOTIDE SEQUENCE [LARGE SCALE GENOMIC DNA]</scope>
    <source>
        <strain evidence="6 7">KT1a</strain>
    </source>
</reference>
<feature type="domain" description="PA" evidence="3">
    <location>
        <begin position="207"/>
        <end position="273"/>
    </location>
</feature>
<dbReference type="Pfam" id="PF04389">
    <property type="entry name" value="Peptidase_M28"/>
    <property type="match status" value="1"/>
</dbReference>
<comment type="caution">
    <text evidence="6">The sequence shown here is derived from an EMBL/GenBank/DDBJ whole genome shotgun (WGS) entry which is preliminary data.</text>
</comment>
<feature type="domain" description="Transferrin receptor-like dimerisation" evidence="4">
    <location>
        <begin position="648"/>
        <end position="768"/>
    </location>
</feature>
<name>A0ABP9YJD1_9FUNG</name>
<evidence type="ECO:0000313" key="7">
    <source>
        <dbReference type="Proteomes" id="UP001473302"/>
    </source>
</evidence>
<dbReference type="InterPro" id="IPR039373">
    <property type="entry name" value="Peptidase_M28B"/>
</dbReference>
<proteinExistence type="inferred from homology"/>
<gene>
    <name evidence="6" type="ORF">MFLAVUS_000290</name>
</gene>
<evidence type="ECO:0000259" key="5">
    <source>
        <dbReference type="Pfam" id="PF04389"/>
    </source>
</evidence>
<dbReference type="PANTHER" id="PTHR10404:SF46">
    <property type="entry name" value="VACUOLAR PROTEIN SORTING-ASSOCIATED PROTEIN 70"/>
    <property type="match status" value="1"/>
</dbReference>
<dbReference type="Pfam" id="PF04253">
    <property type="entry name" value="TFR_dimer"/>
    <property type="match status" value="1"/>
</dbReference>
<dbReference type="Gene3D" id="3.40.630.10">
    <property type="entry name" value="Zn peptidases"/>
    <property type="match status" value="1"/>
</dbReference>
<dbReference type="SUPFAM" id="SSF47672">
    <property type="entry name" value="Transferrin receptor-like dimerisation domain"/>
    <property type="match status" value="1"/>
</dbReference>
<dbReference type="Pfam" id="PF02225">
    <property type="entry name" value="PA"/>
    <property type="match status" value="1"/>
</dbReference>
<evidence type="ECO:0000313" key="6">
    <source>
        <dbReference type="EMBL" id="GAA5806941.1"/>
    </source>
</evidence>
<dbReference type="InterPro" id="IPR036757">
    <property type="entry name" value="TFR-like_dimer_dom_sf"/>
</dbReference>
<keyword evidence="2" id="KW-0812">Transmembrane</keyword>
<evidence type="ECO:0000256" key="1">
    <source>
        <dbReference type="ARBA" id="ARBA00005634"/>
    </source>
</evidence>
<evidence type="ECO:0000259" key="3">
    <source>
        <dbReference type="Pfam" id="PF02225"/>
    </source>
</evidence>
<dbReference type="EMBL" id="BAABUK010000002">
    <property type="protein sequence ID" value="GAA5806941.1"/>
    <property type="molecule type" value="Genomic_DNA"/>
</dbReference>
<comment type="similarity">
    <text evidence="1">Belongs to the peptidase M28 family. M28B subfamily.</text>
</comment>
<dbReference type="SUPFAM" id="SSF53187">
    <property type="entry name" value="Zn-dependent exopeptidases"/>
    <property type="match status" value="1"/>
</dbReference>
<keyword evidence="2" id="KW-0472">Membrane</keyword>
<dbReference type="InterPro" id="IPR046450">
    <property type="entry name" value="PA_dom_sf"/>
</dbReference>
<dbReference type="InterPro" id="IPR003137">
    <property type="entry name" value="PA_domain"/>
</dbReference>
<feature type="transmembrane region" description="Helical" evidence="2">
    <location>
        <begin position="75"/>
        <end position="93"/>
    </location>
</feature>
<feature type="domain" description="Peptidase M28" evidence="5">
    <location>
        <begin position="384"/>
        <end position="532"/>
    </location>
</feature>
<evidence type="ECO:0008006" key="8">
    <source>
        <dbReference type="Google" id="ProtNLM"/>
    </source>
</evidence>
<dbReference type="InterPro" id="IPR007484">
    <property type="entry name" value="Peptidase_M28"/>
</dbReference>
<dbReference type="CDD" id="cd08022">
    <property type="entry name" value="M28_PSMA_like"/>
    <property type="match status" value="1"/>
</dbReference>
<sequence>MKKGYLSVPSSDAEKQPWFNEKELYSPASPLIVEENKSSSGFTRWISRISFFFMSSRQKEKSTRKSIMIRSRTRGVKLLATLLFCTVSMYFIHRFIGNYVQLSLPTETVSDMFKSIPSSDHIKQYATTYSSKSHLASSDADRDLAKWTRDSWIKFGVTDTKIETYWPLLNYPNQTRLAVVQGPSELLYESPLNDYTPFHAYSGNGDVTGPVVYVNYGRLTDFQFLMARGVSFKGTIALIRNGIIKKGLKVKMAEDFGCIGAVLFSDPYDTNTTATGPAVVEQGSVQYSSYIVGDPLTQGYAAVTETNATHRITYDEATGIPKIPSLPVSWQDAVALLKTTEGLGIKSDVTWIGSICDLSYYSGPSEALINLVNFNDYEVRPIWNVVGKITGSEEPNRAVIIGNHRDAWSHGAMDPSSGSAVLMELVRTIGILIERGWRPRRTLIIASWDAQEYGSVGSTEWVEDHQSWLKEEAVAYLNVDYAVSGRHFSAQSSPVLNQLLYQVTKEVIDPHTSQTVYDVWKSEKSSSADSDRDFYFESPPPSDNVTPLTEPLGSDSDYAAFFNHLGISSVSFGFRGEEHIRHTSLDTLAWMEETGDPTFEYHQTLTRIWGLLVLHLTSDILLPMHSLDYSVAIVRHMDHLISKQGCLSLPYISSALHSLSATSYHFEMKRNKWAHKFAVHKHFSKKLKKHAAKANERILKFERAFIDPLGIGHERPWFKHVVYGPDLNTGLAKEFPGLSDAVENDNTVYTRYIEERIGKLLLDAERALRGKSNDFEEEEDDDDEDDY</sequence>
<keyword evidence="7" id="KW-1185">Reference proteome</keyword>
<protein>
    <recommendedName>
        <fullName evidence="8">Glutamate carboxypeptidase</fullName>
    </recommendedName>
</protein>
<evidence type="ECO:0000256" key="2">
    <source>
        <dbReference type="SAM" id="Phobius"/>
    </source>
</evidence>
<dbReference type="Proteomes" id="UP001473302">
    <property type="component" value="Unassembled WGS sequence"/>
</dbReference>
<dbReference type="SUPFAM" id="SSF52025">
    <property type="entry name" value="PA domain"/>
    <property type="match status" value="1"/>
</dbReference>
<dbReference type="InterPro" id="IPR007365">
    <property type="entry name" value="TFR-like_dimer_dom"/>
</dbReference>
<evidence type="ECO:0000259" key="4">
    <source>
        <dbReference type="Pfam" id="PF04253"/>
    </source>
</evidence>
<keyword evidence="2" id="KW-1133">Transmembrane helix</keyword>
<dbReference type="Gene3D" id="1.20.930.40">
    <property type="entry name" value="Transferrin receptor-like, dimerisation domain"/>
    <property type="match status" value="1"/>
</dbReference>
<accession>A0ABP9YJD1</accession>
<dbReference type="Gene3D" id="3.50.30.30">
    <property type="match status" value="1"/>
</dbReference>
<organism evidence="6 7">
    <name type="scientific">Mucor flavus</name>
    <dbReference type="NCBI Taxonomy" id="439312"/>
    <lineage>
        <taxon>Eukaryota</taxon>
        <taxon>Fungi</taxon>
        <taxon>Fungi incertae sedis</taxon>
        <taxon>Mucoromycota</taxon>
        <taxon>Mucoromycotina</taxon>
        <taxon>Mucoromycetes</taxon>
        <taxon>Mucorales</taxon>
        <taxon>Mucorineae</taxon>
        <taxon>Mucoraceae</taxon>
        <taxon>Mucor</taxon>
    </lineage>
</organism>